<dbReference type="PANTHER" id="PTHR31170">
    <property type="entry name" value="BNAC04G53230D PROTEIN"/>
    <property type="match status" value="1"/>
</dbReference>
<dbReference type="Proteomes" id="UP000187406">
    <property type="component" value="Unassembled WGS sequence"/>
</dbReference>
<evidence type="ECO:0000313" key="3">
    <source>
        <dbReference type="Proteomes" id="UP000187406"/>
    </source>
</evidence>
<sequence>MQRPDEQIARHRNLTGRHLLDLVRSSYVPFHQSEPIKFDTPTHIIHCVSKLRRAGIGLESLSADSFLELNFIHGFIQMPPITFDDFMISLLLNCVAYEQCHGSCSTHFTTYATLLDCLVNTSKDVGYLSDHNIIENHLGTDAEVAKFINNMGKEVAFDINRCYLSKLFNDVHKYYENSWHVQWASFKYTYFNTPWSCISAFAALLLLLLTVAQTVFSVYGVLRTKSD</sequence>
<comment type="caution">
    <text evidence="2">The sequence shown here is derived from an EMBL/GenBank/DDBJ whole genome shotgun (WGS) entry which is preliminary data.</text>
</comment>
<keyword evidence="3" id="KW-1185">Reference proteome</keyword>
<protein>
    <submittedName>
        <fullName evidence="2">DUF247 domain-containing protein</fullName>
    </submittedName>
</protein>
<keyword evidence="1" id="KW-0472">Membrane</keyword>
<organism evidence="2 3">
    <name type="scientific">Cephalotus follicularis</name>
    <name type="common">Albany pitcher plant</name>
    <dbReference type="NCBI Taxonomy" id="3775"/>
    <lineage>
        <taxon>Eukaryota</taxon>
        <taxon>Viridiplantae</taxon>
        <taxon>Streptophyta</taxon>
        <taxon>Embryophyta</taxon>
        <taxon>Tracheophyta</taxon>
        <taxon>Spermatophyta</taxon>
        <taxon>Magnoliopsida</taxon>
        <taxon>eudicotyledons</taxon>
        <taxon>Gunneridae</taxon>
        <taxon>Pentapetalae</taxon>
        <taxon>rosids</taxon>
        <taxon>fabids</taxon>
        <taxon>Oxalidales</taxon>
        <taxon>Cephalotaceae</taxon>
        <taxon>Cephalotus</taxon>
    </lineage>
</organism>
<proteinExistence type="predicted"/>
<name>A0A1Q3C1L0_CEPFO</name>
<gene>
    <name evidence="2" type="ORF">CFOL_v3_17495</name>
</gene>
<dbReference type="AlphaFoldDB" id="A0A1Q3C1L0"/>
<dbReference type="InParanoid" id="A0A1Q3C1L0"/>
<dbReference type="OrthoDB" id="658695at2759"/>
<dbReference type="Pfam" id="PF03140">
    <property type="entry name" value="DUF247"/>
    <property type="match status" value="1"/>
</dbReference>
<keyword evidence="1" id="KW-1133">Transmembrane helix</keyword>
<evidence type="ECO:0000256" key="1">
    <source>
        <dbReference type="SAM" id="Phobius"/>
    </source>
</evidence>
<accession>A0A1Q3C1L0</accession>
<keyword evidence="1" id="KW-0812">Transmembrane</keyword>
<dbReference type="EMBL" id="BDDD01001179">
    <property type="protein sequence ID" value="GAV74012.1"/>
    <property type="molecule type" value="Genomic_DNA"/>
</dbReference>
<dbReference type="STRING" id="3775.A0A1Q3C1L0"/>
<dbReference type="PANTHER" id="PTHR31170:SF21">
    <property type="match status" value="1"/>
</dbReference>
<evidence type="ECO:0000313" key="2">
    <source>
        <dbReference type="EMBL" id="GAV74012.1"/>
    </source>
</evidence>
<reference evidence="3" key="1">
    <citation type="submission" date="2016-04" db="EMBL/GenBank/DDBJ databases">
        <title>Cephalotus genome sequencing.</title>
        <authorList>
            <person name="Fukushima K."/>
            <person name="Hasebe M."/>
            <person name="Fang X."/>
        </authorList>
    </citation>
    <scope>NUCLEOTIDE SEQUENCE [LARGE SCALE GENOMIC DNA]</scope>
    <source>
        <strain evidence="3">cv. St1</strain>
    </source>
</reference>
<feature type="transmembrane region" description="Helical" evidence="1">
    <location>
        <begin position="200"/>
        <end position="222"/>
    </location>
</feature>
<dbReference type="InterPro" id="IPR004158">
    <property type="entry name" value="DUF247_pln"/>
</dbReference>